<comment type="caution">
    <text evidence="2">The sequence shown here is derived from an EMBL/GenBank/DDBJ whole genome shotgun (WGS) entry which is preliminary data.</text>
</comment>
<feature type="domain" description="STAS" evidence="1">
    <location>
        <begin position="14"/>
        <end position="122"/>
    </location>
</feature>
<accession>A0A7W7H458</accession>
<dbReference type="SUPFAM" id="SSF52091">
    <property type="entry name" value="SpoIIaa-like"/>
    <property type="match status" value="1"/>
</dbReference>
<protein>
    <submittedName>
        <fullName evidence="2">Anti-anti-sigma factor</fullName>
    </submittedName>
</protein>
<evidence type="ECO:0000313" key="2">
    <source>
        <dbReference type="EMBL" id="MBB4743634.1"/>
    </source>
</evidence>
<dbReference type="InterPro" id="IPR052746">
    <property type="entry name" value="MlaB_ABC_Transporter"/>
</dbReference>
<dbReference type="PANTHER" id="PTHR35849">
    <property type="entry name" value="BLR2341 PROTEIN"/>
    <property type="match status" value="1"/>
</dbReference>
<keyword evidence="3" id="KW-1185">Reference proteome</keyword>
<dbReference type="InterPro" id="IPR058548">
    <property type="entry name" value="MlaB-like_STAS"/>
</dbReference>
<dbReference type="Pfam" id="PF13466">
    <property type="entry name" value="STAS_2"/>
    <property type="match status" value="1"/>
</dbReference>
<dbReference type="PROSITE" id="PS50801">
    <property type="entry name" value="STAS"/>
    <property type="match status" value="1"/>
</dbReference>
<evidence type="ECO:0000259" key="1">
    <source>
        <dbReference type="PROSITE" id="PS50801"/>
    </source>
</evidence>
<dbReference type="InterPro" id="IPR036513">
    <property type="entry name" value="STAS_dom_sf"/>
</dbReference>
<organism evidence="2 3">
    <name type="scientific">Actinoplanes octamycinicus</name>
    <dbReference type="NCBI Taxonomy" id="135948"/>
    <lineage>
        <taxon>Bacteria</taxon>
        <taxon>Bacillati</taxon>
        <taxon>Actinomycetota</taxon>
        <taxon>Actinomycetes</taxon>
        <taxon>Micromonosporales</taxon>
        <taxon>Micromonosporaceae</taxon>
        <taxon>Actinoplanes</taxon>
    </lineage>
</organism>
<sequence length="122" mass="13266">MNRSDATAPAHDLAWRVAAETAGPVRLAVTGELDREETGRFHDAIATILAEHPGRPIAIDARGLRFLDAAGIRTLLTCHERAARAGCPLTISHASRIVHDLLWITRLLETFGDPRISDDLLG</sequence>
<reference evidence="2 3" key="1">
    <citation type="submission" date="2020-08" db="EMBL/GenBank/DDBJ databases">
        <title>Sequencing the genomes of 1000 actinobacteria strains.</title>
        <authorList>
            <person name="Klenk H.-P."/>
        </authorList>
    </citation>
    <scope>NUCLEOTIDE SEQUENCE [LARGE SCALE GENOMIC DNA]</scope>
    <source>
        <strain evidence="2 3">DSM 45809</strain>
    </source>
</reference>
<dbReference type="InterPro" id="IPR002645">
    <property type="entry name" value="STAS_dom"/>
</dbReference>
<dbReference type="PANTHER" id="PTHR35849:SF2">
    <property type="entry name" value="BLR2341 PROTEIN"/>
    <property type="match status" value="1"/>
</dbReference>
<evidence type="ECO:0000313" key="3">
    <source>
        <dbReference type="Proteomes" id="UP000546162"/>
    </source>
</evidence>
<gene>
    <name evidence="2" type="ORF">BJY16_007093</name>
</gene>
<dbReference type="Gene3D" id="3.30.750.24">
    <property type="entry name" value="STAS domain"/>
    <property type="match status" value="1"/>
</dbReference>
<dbReference type="RefSeq" id="WP_185043896.1">
    <property type="nucleotide sequence ID" value="NZ_BAABFG010000005.1"/>
</dbReference>
<dbReference type="Proteomes" id="UP000546162">
    <property type="component" value="Unassembled WGS sequence"/>
</dbReference>
<name>A0A7W7H458_9ACTN</name>
<dbReference type="AlphaFoldDB" id="A0A7W7H458"/>
<dbReference type="EMBL" id="JACHNB010000001">
    <property type="protein sequence ID" value="MBB4743634.1"/>
    <property type="molecule type" value="Genomic_DNA"/>
</dbReference>
<proteinExistence type="predicted"/>
<dbReference type="CDD" id="cd07043">
    <property type="entry name" value="STAS_anti-anti-sigma_factors"/>
    <property type="match status" value="1"/>
</dbReference>